<keyword evidence="8" id="KW-0106">Calcium</keyword>
<dbReference type="GO" id="GO:0005262">
    <property type="term" value="F:calcium channel activity"/>
    <property type="evidence" value="ECO:0007669"/>
    <property type="project" value="UniProtKB-KW"/>
</dbReference>
<proteinExistence type="evidence at transcript level"/>
<keyword evidence="6 15" id="KW-0812">Transmembrane</keyword>
<feature type="domain" description="Ion transport" evidence="16">
    <location>
        <begin position="452"/>
        <end position="677"/>
    </location>
</feature>
<comment type="subcellular location">
    <subcellularLocation>
        <location evidence="1">Cell membrane</location>
        <topology evidence="1">Multi-pass membrane protein</topology>
    </subcellularLocation>
</comment>
<evidence type="ECO:0000256" key="6">
    <source>
        <dbReference type="ARBA" id="ARBA00022692"/>
    </source>
</evidence>
<feature type="transmembrane region" description="Helical" evidence="15">
    <location>
        <begin position="647"/>
        <end position="671"/>
    </location>
</feature>
<keyword evidence="12" id="KW-0407">Ion channel</keyword>
<organism evidence="17">
    <name type="scientific">Phallusia mammillata</name>
    <dbReference type="NCBI Taxonomy" id="59560"/>
    <lineage>
        <taxon>Eukaryota</taxon>
        <taxon>Metazoa</taxon>
        <taxon>Chordata</taxon>
        <taxon>Tunicata</taxon>
        <taxon>Ascidiacea</taxon>
        <taxon>Phlebobranchia</taxon>
        <taxon>Ascidiidae</taxon>
        <taxon>Phallusia</taxon>
    </lineage>
</organism>
<evidence type="ECO:0000256" key="3">
    <source>
        <dbReference type="ARBA" id="ARBA00022475"/>
    </source>
</evidence>
<feature type="transmembrane region" description="Helical" evidence="15">
    <location>
        <begin position="541"/>
        <end position="559"/>
    </location>
</feature>
<keyword evidence="7" id="KW-0677">Repeat</keyword>
<feature type="transmembrane region" description="Helical" evidence="15">
    <location>
        <begin position="510"/>
        <end position="529"/>
    </location>
</feature>
<dbReference type="GO" id="GO:0098703">
    <property type="term" value="P:calcium ion import across plasma membrane"/>
    <property type="evidence" value="ECO:0007669"/>
    <property type="project" value="TreeGrafter"/>
</dbReference>
<keyword evidence="10" id="KW-0406">Ion transport</keyword>
<keyword evidence="17" id="KW-0675">Receptor</keyword>
<dbReference type="InterPro" id="IPR005821">
    <property type="entry name" value="Ion_trans_dom"/>
</dbReference>
<dbReference type="SMART" id="SM00248">
    <property type="entry name" value="ANK"/>
    <property type="match status" value="5"/>
</dbReference>
<sequence>MGHVFAKVIPQNDESMGASSNIKAQAYGTNDIFKLVQPPTSAKTNGKGILVDEAAKAYKTKDIDRLRDVIREQLQGYLYNNGNGKHIPLKEIVERRSQSRASLSSLGLGFNYTGTGTRFCCWDINKRGPLGETVLHICFLNNYYLHNFLAKEMINVFPNLLHDIYQGDEYYGENCVHMAVANEDMDMLQFMLKQQEVLKETVPLNLQERCCGSFFSTVDQKGTRRDHTDSEIFAIDPRTNYKGLLYWGEYPLSFAACANQINAFRMLLDKGADLTAADTNGNNVLHLMVIHNNKEMFNFAYRHTTVDGDRKVVEVGKLILEQRNLQNLTPLTLAAKLANKEMLDHILELKRQVEWEFGAVTCAKYPLADVDTIDPKDGSIDPESALSIILNQKSRTHLEMLDGLLFQLLHEKWKQYGKLKFYVNGLVFFIYFFAFVASIFMQPTPVYVTNNSTNVRTLVDTCYLIKATDGQQIARFVLELLVYVMAIGYVVVAIYDIYKEKIFSFLSTMYTAPMNASFYISLLFVLALLPCRLTCAVEAEAVLLTIAICTCIPHWLFYCRGFKVVGPFIIAIYNMVIGDLLRFLVIYCIFLIGFSQAMYVIFRGVNHELFSNPGLSILGMFVITLGEFGDLYEDFDRAGNPNAAKTLFVFYMVLATVLLINVLIAMMGYTFNVIAETRWEWQRQWARIVLIMERSVPKEKRRQKQSRYSQPGEGSDERWFVVRNFKSTPKK</sequence>
<dbReference type="GO" id="GO:0005886">
    <property type="term" value="C:plasma membrane"/>
    <property type="evidence" value="ECO:0007669"/>
    <property type="project" value="UniProtKB-SubCell"/>
</dbReference>
<evidence type="ECO:0000256" key="7">
    <source>
        <dbReference type="ARBA" id="ARBA00022737"/>
    </source>
</evidence>
<evidence type="ECO:0000256" key="10">
    <source>
        <dbReference type="ARBA" id="ARBA00023065"/>
    </source>
</evidence>
<dbReference type="Gene3D" id="1.25.40.20">
    <property type="entry name" value="Ankyrin repeat-containing domain"/>
    <property type="match status" value="1"/>
</dbReference>
<evidence type="ECO:0000256" key="15">
    <source>
        <dbReference type="SAM" id="Phobius"/>
    </source>
</evidence>
<evidence type="ECO:0000259" key="16">
    <source>
        <dbReference type="Pfam" id="PF00520"/>
    </source>
</evidence>
<protein>
    <submittedName>
        <fullName evidence="17">Transient receptor potential cation channel subfamily V member 6</fullName>
    </submittedName>
</protein>
<evidence type="ECO:0000256" key="5">
    <source>
        <dbReference type="ARBA" id="ARBA00022673"/>
    </source>
</evidence>
<dbReference type="EMBL" id="LR791425">
    <property type="protein sequence ID" value="CAB3267287.1"/>
    <property type="molecule type" value="mRNA"/>
</dbReference>
<evidence type="ECO:0000256" key="8">
    <source>
        <dbReference type="ARBA" id="ARBA00022837"/>
    </source>
</evidence>
<evidence type="ECO:0000256" key="4">
    <source>
        <dbReference type="ARBA" id="ARBA00022568"/>
    </source>
</evidence>
<keyword evidence="11 15" id="KW-0472">Membrane</keyword>
<dbReference type="Pfam" id="PF00520">
    <property type="entry name" value="Ion_trans"/>
    <property type="match status" value="1"/>
</dbReference>
<dbReference type="Gene3D" id="1.10.287.70">
    <property type="match status" value="1"/>
</dbReference>
<evidence type="ECO:0000313" key="17">
    <source>
        <dbReference type="EMBL" id="CAB3267287.1"/>
    </source>
</evidence>
<feature type="transmembrane region" description="Helical" evidence="15">
    <location>
        <begin position="580"/>
        <end position="602"/>
    </location>
</feature>
<keyword evidence="3" id="KW-1003">Cell membrane</keyword>
<dbReference type="Pfam" id="PF00023">
    <property type="entry name" value="Ank"/>
    <property type="match status" value="1"/>
</dbReference>
<evidence type="ECO:0000256" key="9">
    <source>
        <dbReference type="ARBA" id="ARBA00022989"/>
    </source>
</evidence>
<dbReference type="AlphaFoldDB" id="A0A6F9DV08"/>
<keyword evidence="9 15" id="KW-1133">Transmembrane helix</keyword>
<evidence type="ECO:0000256" key="1">
    <source>
        <dbReference type="ARBA" id="ARBA00004651"/>
    </source>
</evidence>
<dbReference type="PANTHER" id="PTHR10582:SF28">
    <property type="entry name" value="NANCHUNG, ISOFORM B"/>
    <property type="match status" value="1"/>
</dbReference>
<evidence type="ECO:0000256" key="2">
    <source>
        <dbReference type="ARBA" id="ARBA00022448"/>
    </source>
</evidence>
<evidence type="ECO:0000256" key="14">
    <source>
        <dbReference type="PROSITE-ProRule" id="PRU00023"/>
    </source>
</evidence>
<keyword evidence="4" id="KW-0109">Calcium transport</keyword>
<gene>
    <name evidence="17" type="primary">Trpv6</name>
</gene>
<dbReference type="InterPro" id="IPR002110">
    <property type="entry name" value="Ankyrin_rpt"/>
</dbReference>
<evidence type="ECO:0000256" key="11">
    <source>
        <dbReference type="ARBA" id="ARBA00023136"/>
    </source>
</evidence>
<comment type="catalytic activity">
    <reaction evidence="13">
        <text>Ca(2+)(in) = Ca(2+)(out)</text>
        <dbReference type="Rhea" id="RHEA:29671"/>
        <dbReference type="ChEBI" id="CHEBI:29108"/>
    </reaction>
</comment>
<dbReference type="PANTHER" id="PTHR10582">
    <property type="entry name" value="TRANSIENT RECEPTOR POTENTIAL ION CHANNEL PROTEIN"/>
    <property type="match status" value="1"/>
</dbReference>
<dbReference type="InterPro" id="IPR024862">
    <property type="entry name" value="TRPV"/>
</dbReference>
<dbReference type="PROSITE" id="PS50297">
    <property type="entry name" value="ANK_REP_REGION"/>
    <property type="match status" value="1"/>
</dbReference>
<evidence type="ECO:0000256" key="13">
    <source>
        <dbReference type="ARBA" id="ARBA00036634"/>
    </source>
</evidence>
<evidence type="ECO:0000256" key="12">
    <source>
        <dbReference type="ARBA" id="ARBA00023303"/>
    </source>
</evidence>
<feature type="transmembrane region" description="Helical" evidence="15">
    <location>
        <begin position="614"/>
        <end position="635"/>
    </location>
</feature>
<keyword evidence="2" id="KW-0813">Transport</keyword>
<name>A0A6F9DV08_9ASCI</name>
<reference evidence="17" key="1">
    <citation type="submission" date="2020-04" db="EMBL/GenBank/DDBJ databases">
        <authorList>
            <person name="Neveu A P."/>
        </authorList>
    </citation>
    <scope>NUCLEOTIDE SEQUENCE</scope>
    <source>
        <tissue evidence="17">Whole embryo</tissue>
    </source>
</reference>
<dbReference type="InterPro" id="IPR036770">
    <property type="entry name" value="Ankyrin_rpt-contain_sf"/>
</dbReference>
<keyword evidence="5" id="KW-0107">Calcium channel</keyword>
<feature type="repeat" description="ANK" evidence="14">
    <location>
        <begin position="247"/>
        <end position="279"/>
    </location>
</feature>
<feature type="transmembrane region" description="Helical" evidence="15">
    <location>
        <begin position="480"/>
        <end position="498"/>
    </location>
</feature>
<dbReference type="PROSITE" id="PS50088">
    <property type="entry name" value="ANK_REPEAT"/>
    <property type="match status" value="1"/>
</dbReference>
<dbReference type="SUPFAM" id="SSF48403">
    <property type="entry name" value="Ankyrin repeat"/>
    <property type="match status" value="1"/>
</dbReference>
<accession>A0A6F9DV08</accession>
<keyword evidence="14" id="KW-0040">ANK repeat</keyword>
<feature type="transmembrane region" description="Helical" evidence="15">
    <location>
        <begin position="421"/>
        <end position="441"/>
    </location>
</feature>